<feature type="non-terminal residue" evidence="5">
    <location>
        <position position="1"/>
    </location>
</feature>
<dbReference type="PROSITE" id="PS51634">
    <property type="entry name" value="CRC"/>
    <property type="match status" value="1"/>
</dbReference>
<evidence type="ECO:0000256" key="2">
    <source>
        <dbReference type="ARBA" id="ARBA00007267"/>
    </source>
</evidence>
<sequence length="1424" mass="158861">TNQGLLTRSKTVPYDSNLCFFCEEKAKYENPLHLVSTSSAGSSLDDAVKQSKDPKLLVKLSTALDSTDAHAIDIKYHKSCWAKHVTGVLRKTIKDDEERSRSETAAKQEFLNLTQAALDSGEILNMAQLEQGFDSISNENNSPKTLSGRSVKELIQKEIKGVEFHKPTRANKPERVSVKQCRDAAIHIVESAADSDESMKTLLDAASILRKTINRSEKWVFSGSLDTMTHDHCPEELICFFRWIIQGPNKTLPDKKCNEVHKRAMQLAQNTIALCLTDRQVDNKRSKAVYCTREMPQHLAVSLAIHQAVRSKELVNLLHGFGMAVEYNRLLRVESQIEKTVLKRIESEGGMFLPPDIVKGRHVYFAIDNIDFSEDTPDGKRTLHGTAMAIYQKVEPQDEEPVLRLEEPNNSFRSVTELPESLTSLMPCVEPPSRPPSPAYPTFELSSEQELPQNIRDENATWIVSRTLTGHDAPSDDDNDQPPVPVWSAYNSLVNEALPVTRVGAPPLLAHPAHEWSTLLTVLMRAQNISVRVVGPGRKTVISLDLGLYLPAKRLQMARCELKNILLRPGELHVVMAMLRTIGSYIDSSGIDMCWIESELYGPSTVKQIIDGKHVKRGKRAHMITLQALFSLYLEAFLEGSPDVRRTLEELSTKVGDACKEGTKENIQTAHHSSTNAIQSSELVKKMSDFDAANATNPLFTVFRQYMRMICYLRMIPLYLAEMASLESSDPEIYGEFITGNWVVNKNKEVPFCAVGGDTALEHLNRSMKVSGGLVGITLNESARAKFFLIAPELARLTAEAKAMAGLVPERAHHQELNSAVLTHEDNSINKLTETIKTFTNPFSSDQNTNTDLYNLVTKVVMNEKTKKDLVNQSEEGRKLFSAFVQDRIKTGKINLWAPVKKRNLLTWKTSAKVIKVKAKDTIIELKEDRNLFARLAMVCKSRPEIDIQEAVGLYEFTVVPRSLFARDGTMLHCSCKSALMHILEKAGGPSANTQEITAGFKVAIVDGMAEVQSLDKPEWITNCRDLAEHFTNRLLVKYNDLQELHIIFDRYDVPSSLKSATRVKRQGGHAPIYYRITDSTHIAKVPMKKLLAHSKTKGELTTFLAKNVKDNANGRQVVVAWGTECEATHRDVRHLRSTQEEADTKIILHALDASAQGATQLSIYSPDTDVLVLALRRYTDLCSNSCFVTGTDSSRRVINLKSIADALGPTKTAALPAFHALTGADVTGSFSGKGKATCWDEFDNASTPILQALANLGCGEQPDDGTRSEVEQLVCRMYQPKTDIKTVKALRWSLFKKNQAESERLPPTQAALHQAILRAHYQLLVWNNDHVANPVLPSPEGYGWQDEDGKWVPVMTNLPPAPEATIQLVRCKCAKSRCSNNRCQCQKAGLVCTDLCLCSEDCQNEYAESDDEYDEDEVEQEIP</sequence>
<comment type="similarity">
    <text evidence="2">Belongs to the lin-54 family.</text>
</comment>
<gene>
    <name evidence="5" type="ORF">PEVE_00026908</name>
</gene>
<evidence type="ECO:0000256" key="1">
    <source>
        <dbReference type="ARBA" id="ARBA00004123"/>
    </source>
</evidence>
<evidence type="ECO:0000259" key="4">
    <source>
        <dbReference type="PROSITE" id="PS51634"/>
    </source>
</evidence>
<dbReference type="Proteomes" id="UP001159427">
    <property type="component" value="Unassembled WGS sequence"/>
</dbReference>
<comment type="subcellular location">
    <subcellularLocation>
        <location evidence="1">Nucleus</location>
    </subcellularLocation>
</comment>
<keyword evidence="6" id="KW-1185">Reference proteome</keyword>
<dbReference type="InterPro" id="IPR033467">
    <property type="entry name" value="Tesmin/TSO1-like_CXC"/>
</dbReference>
<comment type="caution">
    <text evidence="5">The sequence shown here is derived from an EMBL/GenBank/DDBJ whole genome shotgun (WGS) entry which is preliminary data.</text>
</comment>
<dbReference type="SMART" id="SM01114">
    <property type="entry name" value="CXC"/>
    <property type="match status" value="1"/>
</dbReference>
<proteinExistence type="inferred from homology"/>
<accession>A0ABN8SW44</accession>
<feature type="domain" description="CRC" evidence="4">
    <location>
        <begin position="1372"/>
        <end position="1408"/>
    </location>
</feature>
<reference evidence="5 6" key="1">
    <citation type="submission" date="2022-05" db="EMBL/GenBank/DDBJ databases">
        <authorList>
            <consortium name="Genoscope - CEA"/>
            <person name="William W."/>
        </authorList>
    </citation>
    <scope>NUCLEOTIDE SEQUENCE [LARGE SCALE GENOMIC DNA]</scope>
</reference>
<name>A0ABN8SW44_9CNID</name>
<evidence type="ECO:0000313" key="5">
    <source>
        <dbReference type="EMBL" id="CAH3193994.1"/>
    </source>
</evidence>
<evidence type="ECO:0000313" key="6">
    <source>
        <dbReference type="Proteomes" id="UP001159427"/>
    </source>
</evidence>
<dbReference type="PANTHER" id="PTHR47018">
    <property type="entry name" value="CXC DOMAIN-CONTAINING PROTEIN-RELATED"/>
    <property type="match status" value="1"/>
</dbReference>
<organism evidence="5 6">
    <name type="scientific">Porites evermanni</name>
    <dbReference type="NCBI Taxonomy" id="104178"/>
    <lineage>
        <taxon>Eukaryota</taxon>
        <taxon>Metazoa</taxon>
        <taxon>Cnidaria</taxon>
        <taxon>Anthozoa</taxon>
        <taxon>Hexacorallia</taxon>
        <taxon>Scleractinia</taxon>
        <taxon>Fungiina</taxon>
        <taxon>Poritidae</taxon>
        <taxon>Porites</taxon>
    </lineage>
</organism>
<dbReference type="PANTHER" id="PTHR47018:SF3">
    <property type="entry name" value="MYCBP-ASSOCIATED PROTEIN"/>
    <property type="match status" value="1"/>
</dbReference>
<protein>
    <recommendedName>
        <fullName evidence="4">CRC domain-containing protein</fullName>
    </recommendedName>
</protein>
<keyword evidence="3" id="KW-0539">Nucleus</keyword>
<dbReference type="InterPro" id="IPR005172">
    <property type="entry name" value="CRC"/>
</dbReference>
<dbReference type="EMBL" id="CALNXI010003669">
    <property type="protein sequence ID" value="CAH3193994.1"/>
    <property type="molecule type" value="Genomic_DNA"/>
</dbReference>
<evidence type="ECO:0000256" key="3">
    <source>
        <dbReference type="ARBA" id="ARBA00023242"/>
    </source>
</evidence>